<dbReference type="InterPro" id="IPR000719">
    <property type="entry name" value="Prot_kinase_dom"/>
</dbReference>
<dbReference type="InterPro" id="IPR036890">
    <property type="entry name" value="HATPase_C_sf"/>
</dbReference>
<dbReference type="PROSITE" id="PS50011">
    <property type="entry name" value="PROTEIN_KINASE_DOM"/>
    <property type="match status" value="1"/>
</dbReference>
<dbReference type="InterPro" id="IPR005467">
    <property type="entry name" value="His_kinase_dom"/>
</dbReference>
<proteinExistence type="predicted"/>
<dbReference type="Gene3D" id="3.40.50.300">
    <property type="entry name" value="P-loop containing nucleotide triphosphate hydrolases"/>
    <property type="match status" value="1"/>
</dbReference>
<dbReference type="Gene3D" id="1.10.287.130">
    <property type="match status" value="1"/>
</dbReference>
<dbReference type="PRINTS" id="PR00344">
    <property type="entry name" value="BCTRLSENSOR"/>
</dbReference>
<dbReference type="InterPro" id="IPR027417">
    <property type="entry name" value="P-loop_NTPase"/>
</dbReference>
<dbReference type="SUPFAM" id="SSF47384">
    <property type="entry name" value="Homodimeric domain of signal transducing histidine kinase"/>
    <property type="match status" value="1"/>
</dbReference>
<reference evidence="6 7" key="1">
    <citation type="submission" date="2015-09" db="EMBL/GenBank/DDBJ databases">
        <title>Sorangium comparison.</title>
        <authorList>
            <person name="Zaburannyi N."/>
            <person name="Bunk B."/>
            <person name="Overmann J."/>
            <person name="Mueller R."/>
        </authorList>
    </citation>
    <scope>NUCLEOTIDE SEQUENCE [LARGE SCALE GENOMIC DNA]</scope>
    <source>
        <strain evidence="6 7">So ce26</strain>
    </source>
</reference>
<protein>
    <recommendedName>
        <fullName evidence="2">histidine kinase</fullName>
        <ecNumber evidence="2">2.7.13.3</ecNumber>
    </recommendedName>
</protein>
<gene>
    <name evidence="6" type="ORF">SOCE26_025240</name>
</gene>
<dbReference type="GO" id="GO:0000155">
    <property type="term" value="F:phosphorelay sensor kinase activity"/>
    <property type="evidence" value="ECO:0007669"/>
    <property type="project" value="InterPro"/>
</dbReference>
<dbReference type="SUPFAM" id="SSF56112">
    <property type="entry name" value="Protein kinase-like (PK-like)"/>
    <property type="match status" value="1"/>
</dbReference>
<dbReference type="PANTHER" id="PTHR43642:SF1">
    <property type="entry name" value="HYBRID SIGNAL TRANSDUCTION HISTIDINE KINASE G"/>
    <property type="match status" value="1"/>
</dbReference>
<dbReference type="Pfam" id="PF13191">
    <property type="entry name" value="AAA_16"/>
    <property type="match status" value="1"/>
</dbReference>
<feature type="domain" description="Protein kinase" evidence="4">
    <location>
        <begin position="6"/>
        <end position="278"/>
    </location>
</feature>
<dbReference type="InterPro" id="IPR029016">
    <property type="entry name" value="GAF-like_dom_sf"/>
</dbReference>
<keyword evidence="3" id="KW-0597">Phosphoprotein</keyword>
<dbReference type="InterPro" id="IPR011009">
    <property type="entry name" value="Kinase-like_dom_sf"/>
</dbReference>
<organism evidence="6 7">
    <name type="scientific">Sorangium cellulosum</name>
    <name type="common">Polyangium cellulosum</name>
    <dbReference type="NCBI Taxonomy" id="56"/>
    <lineage>
        <taxon>Bacteria</taxon>
        <taxon>Pseudomonadati</taxon>
        <taxon>Myxococcota</taxon>
        <taxon>Polyangia</taxon>
        <taxon>Polyangiales</taxon>
        <taxon>Polyangiaceae</taxon>
        <taxon>Sorangium</taxon>
    </lineage>
</organism>
<dbReference type="OrthoDB" id="5521237at2"/>
<dbReference type="PROSITE" id="PS50109">
    <property type="entry name" value="HIS_KIN"/>
    <property type="match status" value="1"/>
</dbReference>
<dbReference type="CDD" id="cd14014">
    <property type="entry name" value="STKc_PknB_like"/>
    <property type="match status" value="1"/>
</dbReference>
<dbReference type="PANTHER" id="PTHR43642">
    <property type="entry name" value="HYBRID SIGNAL TRANSDUCTION HISTIDINE KINASE G"/>
    <property type="match status" value="1"/>
</dbReference>
<name>A0A2L0EP94_SORCE</name>
<evidence type="ECO:0000256" key="1">
    <source>
        <dbReference type="ARBA" id="ARBA00000085"/>
    </source>
</evidence>
<dbReference type="InterPro" id="IPR003661">
    <property type="entry name" value="HisK_dim/P_dom"/>
</dbReference>
<dbReference type="SUPFAM" id="SSF52540">
    <property type="entry name" value="P-loop containing nucleoside triphosphate hydrolases"/>
    <property type="match status" value="1"/>
</dbReference>
<dbReference type="EMBL" id="CP012673">
    <property type="protein sequence ID" value="AUX41119.1"/>
    <property type="molecule type" value="Genomic_DNA"/>
</dbReference>
<evidence type="ECO:0000313" key="7">
    <source>
        <dbReference type="Proteomes" id="UP000238348"/>
    </source>
</evidence>
<dbReference type="InterPro" id="IPR003594">
    <property type="entry name" value="HATPase_dom"/>
</dbReference>
<dbReference type="Pfam" id="PF02518">
    <property type="entry name" value="HATPase_c"/>
    <property type="match status" value="1"/>
</dbReference>
<dbReference type="InterPro" id="IPR053159">
    <property type="entry name" value="Hybrid_Histidine_Kinase"/>
</dbReference>
<dbReference type="SMART" id="SM00065">
    <property type="entry name" value="GAF"/>
    <property type="match status" value="1"/>
</dbReference>
<accession>A0A2L0EP94</accession>
<dbReference type="Pfam" id="PF00069">
    <property type="entry name" value="Pkinase"/>
    <property type="match status" value="1"/>
</dbReference>
<feature type="domain" description="Histidine kinase" evidence="5">
    <location>
        <begin position="1514"/>
        <end position="1760"/>
    </location>
</feature>
<dbReference type="RefSeq" id="WP_104978983.1">
    <property type="nucleotide sequence ID" value="NZ_CP012673.1"/>
</dbReference>
<dbReference type="SUPFAM" id="SSF55781">
    <property type="entry name" value="GAF domain-like"/>
    <property type="match status" value="1"/>
</dbReference>
<evidence type="ECO:0000256" key="3">
    <source>
        <dbReference type="ARBA" id="ARBA00022553"/>
    </source>
</evidence>
<dbReference type="Gene3D" id="3.30.565.10">
    <property type="entry name" value="Histidine kinase-like ATPase, C-terminal domain"/>
    <property type="match status" value="1"/>
</dbReference>
<dbReference type="CDD" id="cd00082">
    <property type="entry name" value="HisKA"/>
    <property type="match status" value="1"/>
</dbReference>
<dbReference type="GO" id="GO:0005524">
    <property type="term" value="F:ATP binding"/>
    <property type="evidence" value="ECO:0007669"/>
    <property type="project" value="InterPro"/>
</dbReference>
<dbReference type="Gene3D" id="3.30.450.40">
    <property type="match status" value="1"/>
</dbReference>
<evidence type="ECO:0000313" key="6">
    <source>
        <dbReference type="EMBL" id="AUX41119.1"/>
    </source>
</evidence>
<dbReference type="Pfam" id="PF01590">
    <property type="entry name" value="GAF"/>
    <property type="match status" value="1"/>
</dbReference>
<dbReference type="InterPro" id="IPR041664">
    <property type="entry name" value="AAA_16"/>
</dbReference>
<sequence length="1763" mass="194369">MSVPGYTLTKILHRGAYTVAHRIAGEAGTRILRRPRDPLRRSDVAKLRHEHQILASLGGDPELRLVETPARGAAYVIAADPGGELLRSLLPGPLPVATALWIGIGLVGALAALHQKRILHKDVNPDNVLVDERACKVSLLCHALASRIPRETHRIISPEFLEGSLAYISPEQTGRMNRAIDYRADFYSLGITLYEMLTGQPPFAATDPAELVHAHIARMPAPPHEVTPGVPQKLSALVMKLLAKNAEDRYQSCHGIRADLEACAAQLAAYGRIEHVALGAHDIPDVLHVPQKLYGREREVESLMEAFERASRGRPELVLISGYSGIGKSSVIHEIHRPIVRAQGFFIAGKYEQYKRDIPYFALTRAFQGLLRQILTGSRQRVAEWRARLVAALGPHGRIITDVIPEVEIIIGEQPPVVEASPAESQARFREVFQRFVQVFAQLDHPLVLFLDDLQWADTASLNLIRGLLESEGSHYLLLVGAYRDNEVDPTHPLLATLDEVRRSGVRMSPISLAPLSPEHVTALVSDTLRCDVEATAPLARLLVEKTGGNPFFLLQFLQSLHEDRLLEFDREAQRWRWNAADIRRMPGTENVVDLMAGKLQRLPQRTRDVLTLAACVGNQFDLTTLSVVMERPRARTAADLLGAVREGLILPLVDDLDAVARTLVESTQGDSIPDDAEGLSVSYRFLHDRVQQAAYSLITEEQRKAVHYKVGQLMLKDTSEDALPDRVFDIVHHFNLCPELLVDRETRARIAELNLLASDRAKDSMAYEVALKHALAGAARLGDERWETDYDLAVALTTRSSECEYLLGRFAEAERLFDVILSRSRTVLEKVKIHTLKTVLHRHNIRYGDAIEVAIAGLKLAGIDVPPPADAPGLLALAEAERRELDERMRGREIAHLIELPPMRDPLMLATMSLLEELSMLGMFFTPLLVSIATLRMVILSLQHGNARASAAAYATHGMIVGAAGGDYASGHAFGRLAIELSDKNNDLSAQCKTRLWFGAFINHYRAPLTASLAALKEGCDVGVRSGDPVWVAYSALFYQVQSWARGDHLDEIFVDPMWSLVNEFQSLRAVTSYRQAARSLRGATLVPGGFDDDTGFVDTEHEATIKREGLWLSFQHYCTAKIETLFYFERYQEALAVVEDARAAGDIEVVLFAQYTPTEFIFYTALLASAVYESTPAEERERHLATLQASLGKIRTWAENCPVNYKHKLELVSAEAARIAGRELEAIELYERALESARQNGFLNHHALAAELAARFHLARGRRTLASLYLGKARAAYARWGAAGKVRALDERYPDLDVLAPESEAAAGAALDLITVLKATQAISGEIVLEKLLAKMMQIIIENAGAQRGYFILERAGRLWIEAAGTVDGAATALQSVAVDEHGDLSIAVVNYVVHTGQQIVVDDAASDVRFASDPYIARRKPKSLLASPIVSKKQRVGILYLENNLATSAFNAGRLRVLELLSTQAAISLENALLYDTLEQRVQERTRELIETRNQLVAQEKLASLGSLTAGIAHEIRNPLNFVNNFALLSANLCDALAEEIEALRGSLDRNATDRIIEILLDLRSNSAKINQHGQRADGIVRAMLEHARGGGGSAGWSKVNKLVADHARLSLHGMRSRDREHAVRLLESYDPSLDRGCVVPHDIGRVILNLVNNAWYATRLKRLAGAEGYTPTIAMSTTNLGGSVEIRVRDNGNGIAEEVRGKIFTPFFTTKPAPDGVGLGLSLSHDIVAQRSGGSLRFESEPGEYAEFIVVLPKHEGAP</sequence>
<dbReference type="EC" id="2.7.13.3" evidence="2"/>
<evidence type="ECO:0000259" key="4">
    <source>
        <dbReference type="PROSITE" id="PS50011"/>
    </source>
</evidence>
<dbReference type="SUPFAM" id="SSF55874">
    <property type="entry name" value="ATPase domain of HSP90 chaperone/DNA topoisomerase II/histidine kinase"/>
    <property type="match status" value="1"/>
</dbReference>
<dbReference type="InterPro" id="IPR003018">
    <property type="entry name" value="GAF"/>
</dbReference>
<evidence type="ECO:0000256" key="2">
    <source>
        <dbReference type="ARBA" id="ARBA00012438"/>
    </source>
</evidence>
<dbReference type="SMART" id="SM00387">
    <property type="entry name" value="HATPase_c"/>
    <property type="match status" value="1"/>
</dbReference>
<comment type="catalytic activity">
    <reaction evidence="1">
        <text>ATP + protein L-histidine = ADP + protein N-phospho-L-histidine.</text>
        <dbReference type="EC" id="2.7.13.3"/>
    </reaction>
</comment>
<evidence type="ECO:0000259" key="5">
    <source>
        <dbReference type="PROSITE" id="PS50109"/>
    </source>
</evidence>
<dbReference type="Proteomes" id="UP000238348">
    <property type="component" value="Chromosome"/>
</dbReference>
<dbReference type="Gene3D" id="1.10.510.10">
    <property type="entry name" value="Transferase(Phosphotransferase) domain 1"/>
    <property type="match status" value="1"/>
</dbReference>
<dbReference type="InterPro" id="IPR004358">
    <property type="entry name" value="Sig_transdc_His_kin-like_C"/>
</dbReference>
<dbReference type="InterPro" id="IPR036097">
    <property type="entry name" value="HisK_dim/P_sf"/>
</dbReference>